<dbReference type="EMBL" id="GAIX01009364">
    <property type="protein sequence ID" value="JAA83196.1"/>
    <property type="molecule type" value="Transcribed_RNA"/>
</dbReference>
<keyword evidence="1" id="KW-0472">Membrane</keyword>
<reference evidence="2" key="1">
    <citation type="journal article" date="2013" name="BMC Genomics">
        <title>Unscrambling butterfly oogenesis.</title>
        <authorList>
            <person name="Carter J.M."/>
            <person name="Baker S.C."/>
            <person name="Pink R."/>
            <person name="Carter D.R."/>
            <person name="Collins A."/>
            <person name="Tomlin J."/>
            <person name="Gibbs M."/>
            <person name="Breuker C.J."/>
        </authorList>
    </citation>
    <scope>NUCLEOTIDE SEQUENCE</scope>
    <source>
        <tissue evidence="2">Ovary</tissue>
    </source>
</reference>
<feature type="transmembrane region" description="Helical" evidence="1">
    <location>
        <begin position="49"/>
        <end position="64"/>
    </location>
</feature>
<proteinExistence type="predicted"/>
<dbReference type="AlphaFoldDB" id="S4NWR3"/>
<evidence type="ECO:0000256" key="1">
    <source>
        <dbReference type="SAM" id="Phobius"/>
    </source>
</evidence>
<keyword evidence="1" id="KW-0812">Transmembrane</keyword>
<protein>
    <submittedName>
        <fullName evidence="2">Uncharacterized protein</fullName>
    </submittedName>
</protein>
<name>S4NWR3_9NEOP</name>
<keyword evidence="1" id="KW-1133">Transmembrane helix</keyword>
<evidence type="ECO:0000313" key="2">
    <source>
        <dbReference type="EMBL" id="JAA83196.1"/>
    </source>
</evidence>
<accession>S4NWR3</accession>
<reference evidence="2" key="2">
    <citation type="submission" date="2013-05" db="EMBL/GenBank/DDBJ databases">
        <authorList>
            <person name="Carter J.-M."/>
            <person name="Baker S.C."/>
            <person name="Pink R."/>
            <person name="Carter D.R.F."/>
            <person name="Collins A."/>
            <person name="Tomlin J."/>
            <person name="Gibbs M."/>
            <person name="Breuker C.J."/>
        </authorList>
    </citation>
    <scope>NUCLEOTIDE SEQUENCE</scope>
    <source>
        <tissue evidence="2">Ovary</tissue>
    </source>
</reference>
<feature type="transmembrane region" description="Helical" evidence="1">
    <location>
        <begin position="12"/>
        <end position="29"/>
    </location>
</feature>
<organism evidence="2">
    <name type="scientific">Pararge aegeria</name>
    <name type="common">speckled wood butterfly</name>
    <dbReference type="NCBI Taxonomy" id="116150"/>
    <lineage>
        <taxon>Eukaryota</taxon>
        <taxon>Metazoa</taxon>
        <taxon>Ecdysozoa</taxon>
        <taxon>Arthropoda</taxon>
        <taxon>Hexapoda</taxon>
        <taxon>Insecta</taxon>
        <taxon>Pterygota</taxon>
        <taxon>Neoptera</taxon>
        <taxon>Endopterygota</taxon>
        <taxon>Lepidoptera</taxon>
        <taxon>Glossata</taxon>
        <taxon>Ditrysia</taxon>
        <taxon>Papilionoidea</taxon>
        <taxon>Nymphalidae</taxon>
        <taxon>Satyrinae</taxon>
        <taxon>Satyrini</taxon>
        <taxon>Parargina</taxon>
        <taxon>Pararge</taxon>
    </lineage>
</organism>
<sequence>MLIRCLLLQFRNIYVISIRFCVFFMYQKYSHKHLYACVTRLDPRQFGNFYFFIVLWSGLLENLMRKQSCGYGSKQQLYNRFYIDLF</sequence>